<protein>
    <submittedName>
        <fullName evidence="1">Uncharacterized protein</fullName>
    </submittedName>
</protein>
<proteinExistence type="predicted"/>
<keyword evidence="2" id="KW-1185">Reference proteome</keyword>
<reference evidence="2" key="1">
    <citation type="journal article" date="2019" name="Int. J. Syst. Evol. Microbiol.">
        <title>The Global Catalogue of Microorganisms (GCM) 10K type strain sequencing project: providing services to taxonomists for standard genome sequencing and annotation.</title>
        <authorList>
            <consortium name="The Broad Institute Genomics Platform"/>
            <consortium name="The Broad Institute Genome Sequencing Center for Infectious Disease"/>
            <person name="Wu L."/>
            <person name="Ma J."/>
        </authorList>
    </citation>
    <scope>NUCLEOTIDE SEQUENCE [LARGE SCALE GENOMIC DNA]</scope>
    <source>
        <strain evidence="2">JCM 18127</strain>
    </source>
</reference>
<evidence type="ECO:0000313" key="1">
    <source>
        <dbReference type="EMBL" id="GAA4670092.1"/>
    </source>
</evidence>
<evidence type="ECO:0000313" key="2">
    <source>
        <dbReference type="Proteomes" id="UP001500621"/>
    </source>
</evidence>
<sequence>MATTTAPRTKTFDPMKLAICVGIGAALGIVLDLEVIGVPSAAWMPALAVFVAQLWSRPERAAARREAEASTAR</sequence>
<name>A0ABP8VQS5_9ACTN</name>
<accession>A0ABP8VQS5</accession>
<gene>
    <name evidence="1" type="ORF">GCM10023226_03300</name>
</gene>
<dbReference type="RefSeq" id="WP_345262307.1">
    <property type="nucleotide sequence ID" value="NZ_BAABIM010000001.1"/>
</dbReference>
<organism evidence="1 2">
    <name type="scientific">Nocardioides nanhaiensis</name>
    <dbReference type="NCBI Taxonomy" id="1476871"/>
    <lineage>
        <taxon>Bacteria</taxon>
        <taxon>Bacillati</taxon>
        <taxon>Actinomycetota</taxon>
        <taxon>Actinomycetes</taxon>
        <taxon>Propionibacteriales</taxon>
        <taxon>Nocardioidaceae</taxon>
        <taxon>Nocardioides</taxon>
    </lineage>
</organism>
<comment type="caution">
    <text evidence="1">The sequence shown here is derived from an EMBL/GenBank/DDBJ whole genome shotgun (WGS) entry which is preliminary data.</text>
</comment>
<dbReference type="Proteomes" id="UP001500621">
    <property type="component" value="Unassembled WGS sequence"/>
</dbReference>
<dbReference type="EMBL" id="BAABIM010000001">
    <property type="protein sequence ID" value="GAA4670092.1"/>
    <property type="molecule type" value="Genomic_DNA"/>
</dbReference>